<keyword evidence="2" id="KW-1185">Reference proteome</keyword>
<organism evidence="1 2">
    <name type="scientific">Araneus ventricosus</name>
    <name type="common">Orbweaver spider</name>
    <name type="synonym">Epeira ventricosa</name>
    <dbReference type="NCBI Taxonomy" id="182803"/>
    <lineage>
        <taxon>Eukaryota</taxon>
        <taxon>Metazoa</taxon>
        <taxon>Ecdysozoa</taxon>
        <taxon>Arthropoda</taxon>
        <taxon>Chelicerata</taxon>
        <taxon>Arachnida</taxon>
        <taxon>Araneae</taxon>
        <taxon>Araneomorphae</taxon>
        <taxon>Entelegynae</taxon>
        <taxon>Araneoidea</taxon>
        <taxon>Araneidae</taxon>
        <taxon>Araneus</taxon>
    </lineage>
</organism>
<evidence type="ECO:0000313" key="1">
    <source>
        <dbReference type="EMBL" id="GBM81424.1"/>
    </source>
</evidence>
<protein>
    <submittedName>
        <fullName evidence="1">Uncharacterized protein</fullName>
    </submittedName>
</protein>
<sequence length="106" mass="12254">MLRSKIIDSKPRSPSSYTFSRDNCDAEVIGIITLKAHGSSFQFISRKKHDWNTMQQLLKKGIQKREGDINSHPFFTSLSQLAERKKKKARVFHLVAIHAVLRKDLF</sequence>
<dbReference type="EMBL" id="BGPR01002946">
    <property type="protein sequence ID" value="GBM81424.1"/>
    <property type="molecule type" value="Genomic_DNA"/>
</dbReference>
<dbReference type="AlphaFoldDB" id="A0A4Y2IV20"/>
<accession>A0A4Y2IV20</accession>
<dbReference type="Proteomes" id="UP000499080">
    <property type="component" value="Unassembled WGS sequence"/>
</dbReference>
<reference evidence="1 2" key="1">
    <citation type="journal article" date="2019" name="Sci. Rep.">
        <title>Orb-weaving spider Araneus ventricosus genome elucidates the spidroin gene catalogue.</title>
        <authorList>
            <person name="Kono N."/>
            <person name="Nakamura H."/>
            <person name="Ohtoshi R."/>
            <person name="Moran D.A.P."/>
            <person name="Shinohara A."/>
            <person name="Yoshida Y."/>
            <person name="Fujiwara M."/>
            <person name="Mori M."/>
            <person name="Tomita M."/>
            <person name="Arakawa K."/>
        </authorList>
    </citation>
    <scope>NUCLEOTIDE SEQUENCE [LARGE SCALE GENOMIC DNA]</scope>
</reference>
<name>A0A4Y2IV20_ARAVE</name>
<evidence type="ECO:0000313" key="2">
    <source>
        <dbReference type="Proteomes" id="UP000499080"/>
    </source>
</evidence>
<comment type="caution">
    <text evidence="1">The sequence shown here is derived from an EMBL/GenBank/DDBJ whole genome shotgun (WGS) entry which is preliminary data.</text>
</comment>
<gene>
    <name evidence="1" type="ORF">AVEN_64050_1</name>
</gene>
<proteinExistence type="predicted"/>